<dbReference type="InterPro" id="IPR051610">
    <property type="entry name" value="GPI/OXD"/>
</dbReference>
<dbReference type="InterPro" id="IPR011051">
    <property type="entry name" value="RmlC_Cupin_sf"/>
</dbReference>
<dbReference type="OrthoDB" id="5290459at2"/>
<evidence type="ECO:0000313" key="3">
    <source>
        <dbReference type="EMBL" id="RAK67685.1"/>
    </source>
</evidence>
<reference evidence="3 4" key="1">
    <citation type="submission" date="2018-05" db="EMBL/GenBank/DDBJ databases">
        <authorList>
            <person name="Lanie J.A."/>
            <person name="Ng W.-L."/>
            <person name="Kazmierczak K.M."/>
            <person name="Andrzejewski T.M."/>
            <person name="Davidsen T.M."/>
            <person name="Wayne K.J."/>
            <person name="Tettelin H."/>
            <person name="Glass J.I."/>
            <person name="Rusch D."/>
            <person name="Podicherti R."/>
            <person name="Tsui H.-C.T."/>
            <person name="Winkler M.E."/>
        </authorList>
    </citation>
    <scope>NUCLEOTIDE SEQUENCE [LARGE SCALE GENOMIC DNA]</scope>
    <source>
        <strain evidence="3 4">BUT-10</strain>
    </source>
</reference>
<sequence>MPKIDSETAPTRFGSAYPPPFDAPCRERRRWKLGDAAGLTDFGVNLIRLAPGVWTAQRHWHTVEDEFVRVVSGEVVLVEDGGETVLRAGDCAGFKGGVANGHCIQNRSDAEAVLLEVGSRRPGVDACDYPGLDMIVGPDDIYRHRDGTPYADEDGRKR</sequence>
<dbReference type="RefSeq" id="WP_111275295.1">
    <property type="nucleotide sequence ID" value="NZ_QFYS01000002.1"/>
</dbReference>
<protein>
    <submittedName>
        <fullName evidence="3">Transcriptional regulator</fullName>
    </submittedName>
</protein>
<dbReference type="AlphaFoldDB" id="A0A328BLY6"/>
<dbReference type="InterPro" id="IPR013096">
    <property type="entry name" value="Cupin_2"/>
</dbReference>
<evidence type="ECO:0000313" key="4">
    <source>
        <dbReference type="Proteomes" id="UP000249524"/>
    </source>
</evidence>
<keyword evidence="4" id="KW-1185">Reference proteome</keyword>
<evidence type="ECO:0000256" key="1">
    <source>
        <dbReference type="ARBA" id="ARBA00022723"/>
    </source>
</evidence>
<dbReference type="GO" id="GO:0046872">
    <property type="term" value="F:metal ion binding"/>
    <property type="evidence" value="ECO:0007669"/>
    <property type="project" value="UniProtKB-KW"/>
</dbReference>
<evidence type="ECO:0000259" key="2">
    <source>
        <dbReference type="Pfam" id="PF07883"/>
    </source>
</evidence>
<accession>A0A328BLY6</accession>
<keyword evidence="1" id="KW-0479">Metal-binding</keyword>
<name>A0A328BLY6_9CAUL</name>
<dbReference type="Proteomes" id="UP000249524">
    <property type="component" value="Unassembled WGS sequence"/>
</dbReference>
<dbReference type="Pfam" id="PF07883">
    <property type="entry name" value="Cupin_2"/>
    <property type="match status" value="1"/>
</dbReference>
<organism evidence="3 4">
    <name type="scientific">Phenylobacterium kunshanense</name>
    <dbReference type="NCBI Taxonomy" id="1445034"/>
    <lineage>
        <taxon>Bacteria</taxon>
        <taxon>Pseudomonadati</taxon>
        <taxon>Pseudomonadota</taxon>
        <taxon>Alphaproteobacteria</taxon>
        <taxon>Caulobacterales</taxon>
        <taxon>Caulobacteraceae</taxon>
        <taxon>Phenylobacterium</taxon>
    </lineage>
</organism>
<proteinExistence type="predicted"/>
<dbReference type="PANTHER" id="PTHR35848:SF9">
    <property type="entry name" value="SLL1358 PROTEIN"/>
    <property type="match status" value="1"/>
</dbReference>
<dbReference type="CDD" id="cd02224">
    <property type="entry name" value="cupin_SPO2919-like"/>
    <property type="match status" value="1"/>
</dbReference>
<feature type="domain" description="Cupin type-2" evidence="2">
    <location>
        <begin position="46"/>
        <end position="117"/>
    </location>
</feature>
<gene>
    <name evidence="3" type="ORF">DJ019_07220</name>
</gene>
<dbReference type="InterPro" id="IPR014710">
    <property type="entry name" value="RmlC-like_jellyroll"/>
</dbReference>
<dbReference type="Gene3D" id="2.60.120.10">
    <property type="entry name" value="Jelly Rolls"/>
    <property type="match status" value="1"/>
</dbReference>
<dbReference type="PANTHER" id="PTHR35848">
    <property type="entry name" value="OXALATE-BINDING PROTEIN"/>
    <property type="match status" value="1"/>
</dbReference>
<dbReference type="SUPFAM" id="SSF51182">
    <property type="entry name" value="RmlC-like cupins"/>
    <property type="match status" value="1"/>
</dbReference>
<comment type="caution">
    <text evidence="3">The sequence shown here is derived from an EMBL/GenBank/DDBJ whole genome shotgun (WGS) entry which is preliminary data.</text>
</comment>
<dbReference type="EMBL" id="QFYS01000002">
    <property type="protein sequence ID" value="RAK67685.1"/>
    <property type="molecule type" value="Genomic_DNA"/>
</dbReference>